<sequence>MLTFLTLGSSITFSYHNQLSLVTCHLSLVSCLLSLVSCLLSPFFESYFPTHLVGVGHPLLLITSSYPHKYSTSRNFNLPVLTNHSDNICELP</sequence>
<dbReference type="EMBL" id="VIGI01000005">
    <property type="protein sequence ID" value="KAB8300320.1"/>
    <property type="molecule type" value="Genomic_DNA"/>
</dbReference>
<protein>
    <submittedName>
        <fullName evidence="1">Uncharacterized protein</fullName>
    </submittedName>
</protein>
<organism evidence="1 2">
    <name type="scientific">Monilinia laxa</name>
    <name type="common">Brown rot fungus</name>
    <name type="synonym">Sclerotinia laxa</name>
    <dbReference type="NCBI Taxonomy" id="61186"/>
    <lineage>
        <taxon>Eukaryota</taxon>
        <taxon>Fungi</taxon>
        <taxon>Dikarya</taxon>
        <taxon>Ascomycota</taxon>
        <taxon>Pezizomycotina</taxon>
        <taxon>Leotiomycetes</taxon>
        <taxon>Helotiales</taxon>
        <taxon>Sclerotiniaceae</taxon>
        <taxon>Monilinia</taxon>
    </lineage>
</organism>
<reference evidence="1 2" key="1">
    <citation type="submission" date="2019-06" db="EMBL/GenBank/DDBJ databases">
        <title>Genome Sequence of the Brown Rot Fungal Pathogen Monilinia laxa.</title>
        <authorList>
            <person name="De Miccolis Angelini R.M."/>
            <person name="Landi L."/>
            <person name="Abate D."/>
            <person name="Pollastro S."/>
            <person name="Romanazzi G."/>
            <person name="Faretra F."/>
        </authorList>
    </citation>
    <scope>NUCLEOTIDE SEQUENCE [LARGE SCALE GENOMIC DNA]</scope>
    <source>
        <strain evidence="1 2">Mlax316</strain>
    </source>
</reference>
<evidence type="ECO:0000313" key="1">
    <source>
        <dbReference type="EMBL" id="KAB8300320.1"/>
    </source>
</evidence>
<accession>A0A5N6KAV2</accession>
<proteinExistence type="predicted"/>
<gene>
    <name evidence="1" type="ORF">EYC80_000511</name>
</gene>
<name>A0A5N6KAV2_MONLA</name>
<comment type="caution">
    <text evidence="1">The sequence shown here is derived from an EMBL/GenBank/DDBJ whole genome shotgun (WGS) entry which is preliminary data.</text>
</comment>
<evidence type="ECO:0000313" key="2">
    <source>
        <dbReference type="Proteomes" id="UP000326757"/>
    </source>
</evidence>
<keyword evidence="2" id="KW-1185">Reference proteome</keyword>
<dbReference type="Proteomes" id="UP000326757">
    <property type="component" value="Unassembled WGS sequence"/>
</dbReference>
<dbReference type="AlphaFoldDB" id="A0A5N6KAV2"/>